<evidence type="ECO:0000256" key="1">
    <source>
        <dbReference type="SAM" id="SignalP"/>
    </source>
</evidence>
<sequence>MLSKKVLISAIFTTASIYAVAQSSTNSPYTRFGFGDLSDQVFTSNAAMGGVGHALRSNKHINTMNPASYTSVDSLSFMFDIGFSLKSSNYEENNIKSNARNSSFDYLAMQFRLHPRIGMVIGFTPFSTVGYNFSSSGNVPNSNNVSVTNTYYGDGGTNTVFAGLGFKVLKNLSIGANIGYLYGNQEYSTTATLSNGGDYTINYRNLNVKSYKLDIGLQYTQPLNKNQNITLGLTYGLGHQLNTTEVIGTQVTDGSSYSSTNEKTYYDGYGIPSTYGIGLSYQYKNNLTVCVDYTRQEWSKVKLSDVSGMYNDRNKIAAGFEYIPNTLGRNFLERISYRAGVYYTSPYIKIPNDISGTSYSDGAKEIGVSAGFGFPLTLFQRKTVLSITGQYINLSPSNKNLMSENRFVLKIGLTLNEPWFMKWRVN</sequence>
<comment type="caution">
    <text evidence="2">The sequence shown here is derived from an EMBL/GenBank/DDBJ whole genome shotgun (WGS) entry which is preliminary data.</text>
</comment>
<name>A0A948WXZ5_9BACT</name>
<keyword evidence="1" id="KW-0732">Signal</keyword>
<dbReference type="EMBL" id="JAHLFW010000008">
    <property type="protein sequence ID" value="MBU3836893.1"/>
    <property type="molecule type" value="Genomic_DNA"/>
</dbReference>
<dbReference type="Gene3D" id="2.40.160.60">
    <property type="entry name" value="Outer membrane protein transport protein (OMPP1/FadL/TodX)"/>
    <property type="match status" value="1"/>
</dbReference>
<reference evidence="2" key="2">
    <citation type="submission" date="2021-04" db="EMBL/GenBank/DDBJ databases">
        <authorList>
            <person name="Gilroy R."/>
        </authorList>
    </citation>
    <scope>NUCLEOTIDE SEQUENCE</scope>
    <source>
        <strain evidence="2">G4-2901</strain>
    </source>
</reference>
<dbReference type="SUPFAM" id="SSF56935">
    <property type="entry name" value="Porins"/>
    <property type="match status" value="1"/>
</dbReference>
<organism evidence="2 3">
    <name type="scientific">Candidatus Phocaeicola faecigallinarum</name>
    <dbReference type="NCBI Taxonomy" id="2838732"/>
    <lineage>
        <taxon>Bacteria</taxon>
        <taxon>Pseudomonadati</taxon>
        <taxon>Bacteroidota</taxon>
        <taxon>Bacteroidia</taxon>
        <taxon>Bacteroidales</taxon>
        <taxon>Bacteroidaceae</taxon>
        <taxon>Phocaeicola</taxon>
    </lineage>
</organism>
<evidence type="ECO:0000313" key="2">
    <source>
        <dbReference type="EMBL" id="MBU3836893.1"/>
    </source>
</evidence>
<proteinExistence type="predicted"/>
<evidence type="ECO:0008006" key="4">
    <source>
        <dbReference type="Google" id="ProtNLM"/>
    </source>
</evidence>
<feature type="chain" id="PRO_5036867489" description="Outer membrane protein" evidence="1">
    <location>
        <begin position="22"/>
        <end position="426"/>
    </location>
</feature>
<feature type="signal peptide" evidence="1">
    <location>
        <begin position="1"/>
        <end position="21"/>
    </location>
</feature>
<protein>
    <recommendedName>
        <fullName evidence="4">Outer membrane protein</fullName>
    </recommendedName>
</protein>
<dbReference type="AlphaFoldDB" id="A0A948WXZ5"/>
<dbReference type="Proteomes" id="UP000783796">
    <property type="component" value="Unassembled WGS sequence"/>
</dbReference>
<gene>
    <name evidence="2" type="ORF">H9777_00910</name>
</gene>
<accession>A0A948WXZ5</accession>
<reference evidence="2" key="1">
    <citation type="journal article" date="2021" name="PeerJ">
        <title>Extensive microbial diversity within the chicken gut microbiome revealed by metagenomics and culture.</title>
        <authorList>
            <person name="Gilroy R."/>
            <person name="Ravi A."/>
            <person name="Getino M."/>
            <person name="Pursley I."/>
            <person name="Horton D.L."/>
            <person name="Alikhan N.F."/>
            <person name="Baker D."/>
            <person name="Gharbi K."/>
            <person name="Hall N."/>
            <person name="Watson M."/>
            <person name="Adriaenssens E.M."/>
            <person name="Foster-Nyarko E."/>
            <person name="Jarju S."/>
            <person name="Secka A."/>
            <person name="Antonio M."/>
            <person name="Oren A."/>
            <person name="Chaudhuri R.R."/>
            <person name="La Ragione R."/>
            <person name="Hildebrand F."/>
            <person name="Pallen M.J."/>
        </authorList>
    </citation>
    <scope>NUCLEOTIDE SEQUENCE</scope>
    <source>
        <strain evidence="2">G4-2901</strain>
    </source>
</reference>
<evidence type="ECO:0000313" key="3">
    <source>
        <dbReference type="Proteomes" id="UP000783796"/>
    </source>
</evidence>